<comment type="catalytic activity">
    <reaction evidence="10">
        <text>L-methionine + ATP + H2O = S-adenosyl-L-methionine + phosphate + diphosphate</text>
        <dbReference type="Rhea" id="RHEA:21080"/>
        <dbReference type="ChEBI" id="CHEBI:15377"/>
        <dbReference type="ChEBI" id="CHEBI:30616"/>
        <dbReference type="ChEBI" id="CHEBI:33019"/>
        <dbReference type="ChEBI" id="CHEBI:43474"/>
        <dbReference type="ChEBI" id="CHEBI:57844"/>
        <dbReference type="ChEBI" id="CHEBI:59789"/>
        <dbReference type="EC" id="2.5.1.6"/>
    </reaction>
</comment>
<dbReference type="Pfam" id="PF02772">
    <property type="entry name" value="S-AdoMet_synt_M"/>
    <property type="match status" value="1"/>
</dbReference>
<feature type="binding site" evidence="10">
    <location>
        <position position="269"/>
    </location>
    <ligand>
        <name>ATP</name>
        <dbReference type="ChEBI" id="CHEBI:30616"/>
        <note>ligand shared between two neighboring subunits</note>
    </ligand>
</feature>
<dbReference type="PROSITE" id="PS00376">
    <property type="entry name" value="ADOMET_SYNTHASE_1"/>
    <property type="match status" value="1"/>
</dbReference>
<dbReference type="GO" id="GO:0006556">
    <property type="term" value="P:S-adenosylmethionine biosynthetic process"/>
    <property type="evidence" value="ECO:0007669"/>
    <property type="project" value="UniProtKB-UniRule"/>
</dbReference>
<evidence type="ECO:0000256" key="9">
    <source>
        <dbReference type="ARBA" id="ARBA00022958"/>
    </source>
</evidence>
<dbReference type="SUPFAM" id="SSF55973">
    <property type="entry name" value="S-adenosylmethionine synthetase"/>
    <property type="match status" value="3"/>
</dbReference>
<feature type="binding site" description="in other chain" evidence="10">
    <location>
        <position position="101"/>
    </location>
    <ligand>
        <name>L-methionine</name>
        <dbReference type="ChEBI" id="CHEBI:57844"/>
        <note>ligand shared between two neighboring subunits</note>
    </ligand>
</feature>
<evidence type="ECO:0000259" key="14">
    <source>
        <dbReference type="Pfam" id="PF02772"/>
    </source>
</evidence>
<dbReference type="FunCoup" id="A0A061ABG4">
    <property type="interactions" value="295"/>
</dbReference>
<comment type="function">
    <text evidence="10">Catalyzes the formation of S-adenosylmethionine (AdoMet) from methionine and ATP. The overall synthetic reaction is composed of two sequential steps, AdoMet formation and the subsequent tripolyphosphate hydrolysis which occurs prior to release of AdoMet from the enzyme.</text>
</comment>
<keyword evidence="6 10" id="KW-0547">Nucleotide-binding</keyword>
<feature type="binding site" description="in other chain" evidence="10">
    <location>
        <begin position="166"/>
        <end position="168"/>
    </location>
    <ligand>
        <name>ATP</name>
        <dbReference type="ChEBI" id="CHEBI:30616"/>
        <note>ligand shared between two neighboring subunits</note>
    </ligand>
</feature>
<feature type="domain" description="S-adenosylmethionine synthetase N-terminal" evidence="13">
    <location>
        <begin position="3"/>
        <end position="102"/>
    </location>
</feature>
<evidence type="ECO:0000256" key="1">
    <source>
        <dbReference type="ARBA" id="ARBA00005224"/>
    </source>
</evidence>
<dbReference type="FunFam" id="3.30.300.10:FF:000003">
    <property type="entry name" value="S-adenosylmethionine synthase"/>
    <property type="match status" value="1"/>
</dbReference>
<keyword evidence="9 10" id="KW-0630">Potassium</keyword>
<dbReference type="InterPro" id="IPR022630">
    <property type="entry name" value="S-AdoMet_synt_C"/>
</dbReference>
<feature type="binding site" evidence="10">
    <location>
        <position position="242"/>
    </location>
    <ligand>
        <name>L-methionine</name>
        <dbReference type="ChEBI" id="CHEBI:57844"/>
        <note>ligand shared between two neighboring subunits</note>
    </ligand>
</feature>
<feature type="domain" description="S-adenosylmethionine synthetase C-terminal" evidence="15">
    <location>
        <begin position="236"/>
        <end position="374"/>
    </location>
</feature>
<evidence type="ECO:0000259" key="13">
    <source>
        <dbReference type="Pfam" id="PF00438"/>
    </source>
</evidence>
<evidence type="ECO:0000256" key="12">
    <source>
        <dbReference type="RuleBase" id="RU004462"/>
    </source>
</evidence>
<accession>A0A061ABG4</accession>
<reference evidence="17" key="1">
    <citation type="submission" date="2014-05" db="EMBL/GenBank/DDBJ databases">
        <authorList>
            <person name="Kube M."/>
        </authorList>
    </citation>
    <scope>NUCLEOTIDE SEQUENCE [LARGE SCALE GENOMIC DNA]</scope>
</reference>
<dbReference type="InterPro" id="IPR022628">
    <property type="entry name" value="S-AdoMet_synt_N"/>
</dbReference>
<dbReference type="HOGENOM" id="CLU_041802_1_1_14"/>
<feature type="binding site" description="in other chain" evidence="10">
    <location>
        <position position="273"/>
    </location>
    <ligand>
        <name>L-methionine</name>
        <dbReference type="ChEBI" id="CHEBI:57844"/>
        <note>ligand shared between two neighboring subunits</note>
    </ligand>
</feature>
<comment type="subcellular location">
    <subcellularLocation>
        <location evidence="10 11">Cytoplasm</location>
    </subcellularLocation>
</comment>
<keyword evidence="5 10" id="KW-0479">Metal-binding</keyword>
<comment type="cofactor">
    <cofactor evidence="10">
        <name>K(+)</name>
        <dbReference type="ChEBI" id="CHEBI:29103"/>
    </cofactor>
    <text evidence="10">Binds 1 potassium ion per subunit.</text>
</comment>
<feature type="binding site" description="in other chain" evidence="10">
    <location>
        <position position="55"/>
    </location>
    <ligand>
        <name>L-methionine</name>
        <dbReference type="ChEBI" id="CHEBI:57844"/>
        <note>ligand shared between two neighboring subunits</note>
    </ligand>
</feature>
<feature type="region of interest" description="Flexible loop" evidence="10">
    <location>
        <begin position="101"/>
        <end position="111"/>
    </location>
</feature>
<evidence type="ECO:0000256" key="10">
    <source>
        <dbReference type="HAMAP-Rule" id="MF_00086"/>
    </source>
</evidence>
<dbReference type="PATRIC" id="fig|35623.3.peg.1110"/>
<dbReference type="CDD" id="cd18079">
    <property type="entry name" value="S-AdoMet_synt"/>
    <property type="match status" value="1"/>
</dbReference>
<name>A0A061ABG4_9MOLU</name>
<evidence type="ECO:0000256" key="2">
    <source>
        <dbReference type="ARBA" id="ARBA00009685"/>
    </source>
</evidence>
<dbReference type="Pfam" id="PF02773">
    <property type="entry name" value="S-AdoMet_synt_C"/>
    <property type="match status" value="1"/>
</dbReference>
<evidence type="ECO:0000313" key="16">
    <source>
        <dbReference type="EMBL" id="CDR31183.1"/>
    </source>
</evidence>
<evidence type="ECO:0000256" key="5">
    <source>
        <dbReference type="ARBA" id="ARBA00022723"/>
    </source>
</evidence>
<keyword evidence="17" id="KW-1185">Reference proteome</keyword>
<dbReference type="STRING" id="35623.Aocu_11100"/>
<dbReference type="Gene3D" id="3.30.300.10">
    <property type="match status" value="3"/>
</dbReference>
<dbReference type="NCBIfam" id="TIGR01034">
    <property type="entry name" value="metK"/>
    <property type="match status" value="1"/>
</dbReference>
<protein>
    <recommendedName>
        <fullName evidence="10">S-adenosylmethionine synthase</fullName>
        <shortName evidence="10">AdoMet synthase</shortName>
        <ecNumber evidence="10">2.5.1.6</ecNumber>
    </recommendedName>
    <alternativeName>
        <fullName evidence="10">MAT</fullName>
    </alternativeName>
    <alternativeName>
        <fullName evidence="10">Methionine adenosyltransferase</fullName>
    </alternativeName>
</protein>
<keyword evidence="10" id="KW-0963">Cytoplasm</keyword>
<dbReference type="RefSeq" id="WP_045749629.1">
    <property type="nucleotide sequence ID" value="NZ_FUZK01000001.1"/>
</dbReference>
<dbReference type="InterPro" id="IPR002133">
    <property type="entry name" value="S-AdoMet_synthetase"/>
</dbReference>
<feature type="binding site" evidence="10">
    <location>
        <position position="242"/>
    </location>
    <ligand>
        <name>ATP</name>
        <dbReference type="ChEBI" id="CHEBI:30616"/>
        <note>ligand shared between two neighboring subunits</note>
    </ligand>
</feature>
<dbReference type="InterPro" id="IPR022631">
    <property type="entry name" value="ADOMET_SYNTHASE_CS"/>
</dbReference>
<sequence length="386" mass="42666">MSYLFSSESVSKGHPDKVSDFISDSLLDLCLSKDPNARCAIEVALAHTSVYIFGEVTTNFELTKELVIETARKAIDYCGYNNPRFIFDANTAIYHVNLNRQSHDIALGVDEVNGKEQGAGDQGIMFGYAKNDTPNLMPLPIHLAHELTKRLAFVRETGLVQGLGPDGKSQVTVLYDEFNHPVSVEAIVLSTQHFEEKTLEEVKKDVLEHVIKPVIPSHLLKNDTKYFINPTGRFVIGGPVGDSGLTGRKIIVDTYGGYSRHGGGAFSGKDPSKVDRSASYMARYLAKQVVGSGIAETCEIQLAYAIGVAEPVSLYVNTFNTGKVSDDVIRNQILKYFKLTPKAIIEKLGLKNPIYKETVHHGHLGKENQGFKWEMLDSIDIFKQLL</sequence>
<dbReference type="OrthoDB" id="9801686at2"/>
<dbReference type="GO" id="GO:0006730">
    <property type="term" value="P:one-carbon metabolic process"/>
    <property type="evidence" value="ECO:0007669"/>
    <property type="project" value="UniProtKB-KW"/>
</dbReference>
<evidence type="ECO:0000256" key="4">
    <source>
        <dbReference type="ARBA" id="ARBA00022679"/>
    </source>
</evidence>
<keyword evidence="4 10" id="KW-0808">Transferase</keyword>
<evidence type="ECO:0000256" key="7">
    <source>
        <dbReference type="ARBA" id="ARBA00022840"/>
    </source>
</evidence>
<feature type="binding site" description="in other chain" evidence="10">
    <location>
        <position position="14"/>
    </location>
    <ligand>
        <name>ATP</name>
        <dbReference type="ChEBI" id="CHEBI:30616"/>
        <note>ligand shared between two neighboring subunits</note>
    </ligand>
</feature>
<keyword evidence="7 10" id="KW-0067">ATP-binding</keyword>
<dbReference type="GO" id="GO:0005524">
    <property type="term" value="F:ATP binding"/>
    <property type="evidence" value="ECO:0007669"/>
    <property type="project" value="UniProtKB-UniRule"/>
</dbReference>
<dbReference type="UniPathway" id="UPA00315">
    <property type="reaction ID" value="UER00080"/>
</dbReference>
<dbReference type="PANTHER" id="PTHR11964">
    <property type="entry name" value="S-ADENOSYLMETHIONINE SYNTHETASE"/>
    <property type="match status" value="1"/>
</dbReference>
<feature type="binding site" evidence="10">
    <location>
        <position position="265"/>
    </location>
    <ligand>
        <name>ATP</name>
        <dbReference type="ChEBI" id="CHEBI:30616"/>
        <note>ligand shared between two neighboring subunits</note>
    </ligand>
</feature>
<dbReference type="InParanoid" id="A0A061ABG4"/>
<dbReference type="EMBL" id="LK028559">
    <property type="protein sequence ID" value="CDR31183.1"/>
    <property type="molecule type" value="Genomic_DNA"/>
</dbReference>
<dbReference type="GO" id="GO:0004478">
    <property type="term" value="F:methionine adenosyltransferase activity"/>
    <property type="evidence" value="ECO:0007669"/>
    <property type="project" value="UniProtKB-UniRule"/>
</dbReference>
<dbReference type="Pfam" id="PF00438">
    <property type="entry name" value="S-AdoMet_synt_N"/>
    <property type="match status" value="1"/>
</dbReference>
<dbReference type="EC" id="2.5.1.6" evidence="10"/>
<comment type="similarity">
    <text evidence="2 10 12">Belongs to the AdoMet synthase family.</text>
</comment>
<dbReference type="KEGG" id="aoc:Aocu_11100"/>
<evidence type="ECO:0000256" key="3">
    <source>
        <dbReference type="ARBA" id="ARBA00022563"/>
    </source>
</evidence>
<evidence type="ECO:0000256" key="6">
    <source>
        <dbReference type="ARBA" id="ARBA00022741"/>
    </source>
</evidence>
<evidence type="ECO:0000259" key="15">
    <source>
        <dbReference type="Pfam" id="PF02773"/>
    </source>
</evidence>
<organism evidence="16 17">
    <name type="scientific">Acholeplasma oculi</name>
    <dbReference type="NCBI Taxonomy" id="35623"/>
    <lineage>
        <taxon>Bacteria</taxon>
        <taxon>Bacillati</taxon>
        <taxon>Mycoplasmatota</taxon>
        <taxon>Mollicutes</taxon>
        <taxon>Acholeplasmatales</taxon>
        <taxon>Acholeplasmataceae</taxon>
        <taxon>Acholeplasma</taxon>
    </lineage>
</organism>
<dbReference type="PROSITE" id="PS00377">
    <property type="entry name" value="ADOMET_SYNTHASE_2"/>
    <property type="match status" value="1"/>
</dbReference>
<comment type="subunit">
    <text evidence="10">Homotetramer; dimer of dimers.</text>
</comment>
<keyword evidence="8 10" id="KW-0460">Magnesium</keyword>
<feature type="binding site" evidence="10">
    <location>
        <position position="16"/>
    </location>
    <ligand>
        <name>Mg(2+)</name>
        <dbReference type="ChEBI" id="CHEBI:18420"/>
    </ligand>
</feature>
<dbReference type="GO" id="GO:0000287">
    <property type="term" value="F:magnesium ion binding"/>
    <property type="evidence" value="ECO:0007669"/>
    <property type="project" value="UniProtKB-UniRule"/>
</dbReference>
<evidence type="ECO:0000256" key="11">
    <source>
        <dbReference type="RuleBase" id="RU000542"/>
    </source>
</evidence>
<evidence type="ECO:0000313" key="17">
    <source>
        <dbReference type="Proteomes" id="UP000032434"/>
    </source>
</evidence>
<comment type="cofactor">
    <cofactor evidence="10">
        <name>Mg(2+)</name>
        <dbReference type="ChEBI" id="CHEBI:18420"/>
    </cofactor>
    <text evidence="10">Binds 2 divalent ions per subunit.</text>
</comment>
<feature type="binding site" description="in other chain" evidence="10">
    <location>
        <begin position="233"/>
        <end position="234"/>
    </location>
    <ligand>
        <name>ATP</name>
        <dbReference type="ChEBI" id="CHEBI:30616"/>
        <note>ligand shared between two neighboring subunits</note>
    </ligand>
</feature>
<feature type="domain" description="S-adenosylmethionine synthetase central" evidence="14">
    <location>
        <begin position="116"/>
        <end position="234"/>
    </location>
</feature>
<comment type="pathway">
    <text evidence="1 10">Amino-acid biosynthesis; S-adenosyl-L-methionine biosynthesis; S-adenosyl-L-methionine from L-methionine: step 1/1.</text>
</comment>
<proteinExistence type="inferred from homology"/>
<feature type="binding site" description="in other chain" evidence="10">
    <location>
        <begin position="248"/>
        <end position="249"/>
    </location>
    <ligand>
        <name>ATP</name>
        <dbReference type="ChEBI" id="CHEBI:30616"/>
        <note>ligand shared between two neighboring subunits</note>
    </ligand>
</feature>
<dbReference type="HAMAP" id="MF_00086">
    <property type="entry name" value="S_AdoMet_synth1"/>
    <property type="match status" value="1"/>
</dbReference>
<dbReference type="PIRSF" id="PIRSF000497">
    <property type="entry name" value="MAT"/>
    <property type="match status" value="1"/>
</dbReference>
<gene>
    <name evidence="16" type="primary">metK2</name>
    <name evidence="10" type="synonym">metK</name>
    <name evidence="16" type="ORF">Aocu_11100</name>
</gene>
<dbReference type="GO" id="GO:0005737">
    <property type="term" value="C:cytoplasm"/>
    <property type="evidence" value="ECO:0007669"/>
    <property type="project" value="UniProtKB-SubCell"/>
</dbReference>
<dbReference type="AlphaFoldDB" id="A0A061ABG4"/>
<dbReference type="InterPro" id="IPR022636">
    <property type="entry name" value="S-AdoMet_synthetase_sfam"/>
</dbReference>
<dbReference type="InterPro" id="IPR022629">
    <property type="entry name" value="S-AdoMet_synt_central"/>
</dbReference>
<keyword evidence="3 10" id="KW-0554">One-carbon metabolism</keyword>
<dbReference type="Proteomes" id="UP000032434">
    <property type="component" value="Chromosome 1"/>
</dbReference>
<evidence type="ECO:0000256" key="8">
    <source>
        <dbReference type="ARBA" id="ARBA00022842"/>
    </source>
</evidence>
<feature type="binding site" evidence="10">
    <location>
        <position position="42"/>
    </location>
    <ligand>
        <name>K(+)</name>
        <dbReference type="ChEBI" id="CHEBI:29103"/>
    </ligand>
</feature>